<accession>A0A2V3UDM9</accession>
<evidence type="ECO:0000313" key="1">
    <source>
        <dbReference type="EMBL" id="PXW63352.1"/>
    </source>
</evidence>
<sequence>MRGASFLAVYPFPMDNRMPDAAALRSALVAANPALSRFNPLPRILFHDDFDCGVNGWCELIGNHDGDLDHVRTVLADMRPPQLSTCSFFDIGTHGPLSGTYALKLATRPRPNHMALAIKRATSVKSGLVQFETYFCFKAEQWIGARPDHQVSDGNVDPSVYDFGDFTIGNDVCDREYGRRYHCSLRYQNTNASGELTRKWLYKTSVQTTTLMEKSGGAPVQDYHVAHPDDWADVPDGQQALCYNEVPTKLNWHYLRYLFDTEAGRNVELQVNDKIMDLRAIPVPRFEHGYWGLERLLNFTIDVKTHRAVRNFLFLDSVLVSVDW</sequence>
<dbReference type="InterPro" id="IPR046663">
    <property type="entry name" value="DUF6772"/>
</dbReference>
<dbReference type="EMBL" id="QJJK01000002">
    <property type="protein sequence ID" value="PXW63352.1"/>
    <property type="molecule type" value="Genomic_DNA"/>
</dbReference>
<proteinExistence type="predicted"/>
<dbReference type="Proteomes" id="UP000248021">
    <property type="component" value="Unassembled WGS sequence"/>
</dbReference>
<comment type="caution">
    <text evidence="1">The sequence shown here is derived from an EMBL/GenBank/DDBJ whole genome shotgun (WGS) entry which is preliminary data.</text>
</comment>
<dbReference type="Pfam" id="PF20562">
    <property type="entry name" value="DUF6772"/>
    <property type="match status" value="1"/>
</dbReference>
<name>A0A2V3UDM9_9HYPH</name>
<reference evidence="1 2" key="1">
    <citation type="submission" date="2018-05" db="EMBL/GenBank/DDBJ databases">
        <title>Genomic Encyclopedia of Type Strains, Phase IV (KMG-IV): sequencing the most valuable type-strain genomes for metagenomic binning, comparative biology and taxonomic classification.</title>
        <authorList>
            <person name="Goeker M."/>
        </authorList>
    </citation>
    <scope>NUCLEOTIDE SEQUENCE [LARGE SCALE GENOMIC DNA]</scope>
    <source>
        <strain evidence="1 2">DSM 6462</strain>
    </source>
</reference>
<evidence type="ECO:0008006" key="3">
    <source>
        <dbReference type="Google" id="ProtNLM"/>
    </source>
</evidence>
<dbReference type="AlphaFoldDB" id="A0A2V3UDM9"/>
<gene>
    <name evidence="1" type="ORF">C7450_102267</name>
</gene>
<protein>
    <recommendedName>
        <fullName evidence="3">Polysaccharide lyase-like protein</fullName>
    </recommendedName>
</protein>
<keyword evidence="2" id="KW-1185">Reference proteome</keyword>
<evidence type="ECO:0000313" key="2">
    <source>
        <dbReference type="Proteomes" id="UP000248021"/>
    </source>
</evidence>
<organism evidence="1 2">
    <name type="scientific">Chelatococcus asaccharovorans</name>
    <dbReference type="NCBI Taxonomy" id="28210"/>
    <lineage>
        <taxon>Bacteria</taxon>
        <taxon>Pseudomonadati</taxon>
        <taxon>Pseudomonadota</taxon>
        <taxon>Alphaproteobacteria</taxon>
        <taxon>Hyphomicrobiales</taxon>
        <taxon>Chelatococcaceae</taxon>
        <taxon>Chelatococcus</taxon>
    </lineage>
</organism>